<evidence type="ECO:0000256" key="3">
    <source>
        <dbReference type="ARBA" id="ARBA00022989"/>
    </source>
</evidence>
<dbReference type="Gene3D" id="1.10.260.40">
    <property type="entry name" value="lambda repressor-like DNA-binding domains"/>
    <property type="match status" value="1"/>
</dbReference>
<dbReference type="Pfam" id="PF01381">
    <property type="entry name" value="HTH_3"/>
    <property type="match status" value="1"/>
</dbReference>
<evidence type="ECO:0000259" key="7">
    <source>
        <dbReference type="PROSITE" id="PS50943"/>
    </source>
</evidence>
<dbReference type="STRING" id="143223.SAMN05878281_1929"/>
<protein>
    <submittedName>
        <fullName evidence="8">Helix-turn-helix</fullName>
    </submittedName>
</protein>
<gene>
    <name evidence="8" type="ORF">SAMN05878281_1929</name>
</gene>
<evidence type="ECO:0000256" key="2">
    <source>
        <dbReference type="ARBA" id="ARBA00022692"/>
    </source>
</evidence>
<accession>A0A1M7LII6</accession>
<dbReference type="RefSeq" id="WP_079735031.1">
    <property type="nucleotide sequence ID" value="NZ_LT670848.1"/>
</dbReference>
<keyword evidence="5 6" id="KW-0472">Membrane</keyword>
<evidence type="ECO:0000313" key="9">
    <source>
        <dbReference type="Proteomes" id="UP000190235"/>
    </source>
</evidence>
<dbReference type="PROSITE" id="PS50943">
    <property type="entry name" value="HTH_CROC1"/>
    <property type="match status" value="1"/>
</dbReference>
<sequence>MENNELANRVIELRNRKGFSQEFLAEESGVSLRTIQRVENGETQPRGDTLQRIAKGLGVTSEELIDWKLEKNNSYLALLNSSALSFLFFPVLGILVPLVMWISKKNEIHNINKTSKEILNFEITWCILLFFTCIGFISINFYRVQTASYITPSLLLNPIIFWLIICFLYLFNLVIVLYNSFRLKAEKNVLYFFRIPFLR</sequence>
<dbReference type="OrthoDB" id="1357763at2"/>
<keyword evidence="3 6" id="KW-1133">Transmembrane helix</keyword>
<dbReference type="InterPro" id="IPR001387">
    <property type="entry name" value="Cro/C1-type_HTH"/>
</dbReference>
<dbReference type="SMART" id="SM00530">
    <property type="entry name" value="HTH_XRE"/>
    <property type="match status" value="1"/>
</dbReference>
<proteinExistence type="predicted"/>
<evidence type="ECO:0000313" key="8">
    <source>
        <dbReference type="EMBL" id="SHM77898.1"/>
    </source>
</evidence>
<evidence type="ECO:0000256" key="6">
    <source>
        <dbReference type="SAM" id="Phobius"/>
    </source>
</evidence>
<dbReference type="Proteomes" id="UP000190235">
    <property type="component" value="Chromosome I"/>
</dbReference>
<dbReference type="GO" id="GO:0003677">
    <property type="term" value="F:DNA binding"/>
    <property type="evidence" value="ECO:0007669"/>
    <property type="project" value="UniProtKB-KW"/>
</dbReference>
<reference evidence="9" key="1">
    <citation type="submission" date="2016-11" db="EMBL/GenBank/DDBJ databases">
        <authorList>
            <person name="Varghese N."/>
            <person name="Submissions S."/>
        </authorList>
    </citation>
    <scope>NUCLEOTIDE SEQUENCE [LARGE SCALE GENOMIC DNA]</scope>
    <source>
        <strain evidence="9">ACAM 48</strain>
    </source>
</reference>
<dbReference type="CDD" id="cd00093">
    <property type="entry name" value="HTH_XRE"/>
    <property type="match status" value="1"/>
</dbReference>
<feature type="domain" description="HTH cro/C1-type" evidence="7">
    <location>
        <begin position="10"/>
        <end position="64"/>
    </location>
</feature>
<dbReference type="InterPro" id="IPR019109">
    <property type="entry name" value="MamF_MmsF"/>
</dbReference>
<name>A0A1M7LII6_9FLAO</name>
<dbReference type="Pfam" id="PF09685">
    <property type="entry name" value="MamF_MmsF"/>
    <property type="match status" value="1"/>
</dbReference>
<feature type="transmembrane region" description="Helical" evidence="6">
    <location>
        <begin position="154"/>
        <end position="178"/>
    </location>
</feature>
<evidence type="ECO:0000256" key="4">
    <source>
        <dbReference type="ARBA" id="ARBA00023125"/>
    </source>
</evidence>
<keyword evidence="9" id="KW-1185">Reference proteome</keyword>
<dbReference type="PANTHER" id="PTHR46797:SF1">
    <property type="entry name" value="METHYLPHOSPHONATE SYNTHASE"/>
    <property type="match status" value="1"/>
</dbReference>
<keyword evidence="4" id="KW-0238">DNA-binding</keyword>
<feature type="transmembrane region" description="Helical" evidence="6">
    <location>
        <begin position="83"/>
        <end position="102"/>
    </location>
</feature>
<evidence type="ECO:0000256" key="5">
    <source>
        <dbReference type="ARBA" id="ARBA00023136"/>
    </source>
</evidence>
<dbReference type="GO" id="GO:0005829">
    <property type="term" value="C:cytosol"/>
    <property type="evidence" value="ECO:0007669"/>
    <property type="project" value="TreeGrafter"/>
</dbReference>
<dbReference type="InterPro" id="IPR010982">
    <property type="entry name" value="Lambda_DNA-bd_dom_sf"/>
</dbReference>
<dbReference type="SUPFAM" id="SSF47413">
    <property type="entry name" value="lambda repressor-like DNA-binding domains"/>
    <property type="match status" value="1"/>
</dbReference>
<comment type="subcellular location">
    <subcellularLocation>
        <location evidence="1">Membrane</location>
        <topology evidence="1">Multi-pass membrane protein</topology>
    </subcellularLocation>
</comment>
<dbReference type="PANTHER" id="PTHR46797">
    <property type="entry name" value="HTH-TYPE TRANSCRIPTIONAL REGULATOR"/>
    <property type="match status" value="1"/>
</dbReference>
<organism evidence="8 9">
    <name type="scientific">Salegentibacter salegens</name>
    <dbReference type="NCBI Taxonomy" id="143223"/>
    <lineage>
        <taxon>Bacteria</taxon>
        <taxon>Pseudomonadati</taxon>
        <taxon>Bacteroidota</taxon>
        <taxon>Flavobacteriia</taxon>
        <taxon>Flavobacteriales</taxon>
        <taxon>Flavobacteriaceae</taxon>
        <taxon>Salegentibacter</taxon>
    </lineage>
</organism>
<keyword evidence="2 6" id="KW-0812">Transmembrane</keyword>
<dbReference type="InterPro" id="IPR050807">
    <property type="entry name" value="TransReg_Diox_bact_type"/>
</dbReference>
<feature type="transmembrane region" description="Helical" evidence="6">
    <location>
        <begin position="123"/>
        <end position="142"/>
    </location>
</feature>
<dbReference type="AlphaFoldDB" id="A0A1M7LII6"/>
<dbReference type="GO" id="GO:0003700">
    <property type="term" value="F:DNA-binding transcription factor activity"/>
    <property type="evidence" value="ECO:0007669"/>
    <property type="project" value="TreeGrafter"/>
</dbReference>
<dbReference type="EMBL" id="LT670848">
    <property type="protein sequence ID" value="SHM77898.1"/>
    <property type="molecule type" value="Genomic_DNA"/>
</dbReference>
<evidence type="ECO:0000256" key="1">
    <source>
        <dbReference type="ARBA" id="ARBA00004141"/>
    </source>
</evidence>